<dbReference type="EMBL" id="LC171369">
    <property type="protein sequence ID" value="BBA74297.1"/>
    <property type="molecule type" value="Genomic_DNA"/>
</dbReference>
<protein>
    <recommendedName>
        <fullName evidence="2">Antitoxin Xre/MbcA/ParS-like toxin-binding domain-containing protein</fullName>
    </recommendedName>
</protein>
<reference evidence="1" key="1">
    <citation type="submission" date="2016-07" db="EMBL/GenBank/DDBJ databases">
        <title>Genomics reveals synergistic degradation of pyrene by five bacteria in a mangrove sediment-derived bacterial consortium.</title>
        <authorList>
            <person name="Wanapaisan P."/>
            <person name="Vejarano F."/>
            <person name="Chakraborty J."/>
            <person name="Shintani M."/>
            <person name="Muangchinda C."/>
            <person name="Laothamteep N."/>
            <person name="Suzuki-Minakuchi C."/>
            <person name="Inoue K."/>
            <person name="Nojiri H."/>
            <person name="Pinyakong O."/>
        </authorList>
    </citation>
    <scope>NUCLEOTIDE SEQUENCE</scope>
    <source>
        <strain evidence="1">PW1</strain>
    </source>
</reference>
<evidence type="ECO:0000313" key="1">
    <source>
        <dbReference type="EMBL" id="BBA74297.1"/>
    </source>
</evidence>
<sequence length="137" mass="15226">MTNPPLQIPEDERRKLSGPGLRTFERIADVWNLTEQQRCSILGLDGPAYFRSLQAIMHGANDEGVALGQAVLERISHILGIFRAINILMPVPERADEWMRKSNSAPGLEGRSAIDLIANGNLSDLAFLRTYLQSQLT</sequence>
<organism evidence="1">
    <name type="scientific">Ochrobactrum sp. PW1</name>
    <dbReference type="NCBI Taxonomy" id="1882222"/>
    <lineage>
        <taxon>Bacteria</taxon>
        <taxon>Pseudomonadati</taxon>
        <taxon>Pseudomonadota</taxon>
        <taxon>Alphaproteobacteria</taxon>
        <taxon>Hyphomicrobiales</taxon>
        <taxon>Brucellaceae</taxon>
        <taxon>Brucella/Ochrobactrum group</taxon>
        <taxon>Ochrobactrum</taxon>
    </lineage>
</organism>
<accession>A0A292GS26</accession>
<proteinExistence type="predicted"/>
<name>A0A292GS26_9HYPH</name>
<evidence type="ECO:0008006" key="2">
    <source>
        <dbReference type="Google" id="ProtNLM"/>
    </source>
</evidence>
<dbReference type="AlphaFoldDB" id="A0A292GS26"/>